<gene>
    <name evidence="1" type="ORF">HAP41_0000009135</name>
</gene>
<protein>
    <submittedName>
        <fullName evidence="1">DUF5677 domain-containing protein</fullName>
    </submittedName>
</protein>
<reference evidence="1" key="2">
    <citation type="submission" date="2022-04" db="EMBL/GenBank/DDBJ databases">
        <authorList>
            <person name="Bromfield E.S.P."/>
            <person name="Cloutier S."/>
        </authorList>
    </citation>
    <scope>NUCLEOTIDE SEQUENCE</scope>
    <source>
        <strain evidence="1">1S5</strain>
    </source>
</reference>
<dbReference type="RefSeq" id="WP_166103362.1">
    <property type="nucleotide sequence ID" value="NZ_CP096255.1"/>
</dbReference>
<evidence type="ECO:0000313" key="1">
    <source>
        <dbReference type="EMBL" id="UPT89121.1"/>
    </source>
</evidence>
<organism evidence="1 2">
    <name type="scientific">Bradyrhizobium barranii subsp. apii</name>
    <dbReference type="NCBI Taxonomy" id="2819348"/>
    <lineage>
        <taxon>Bacteria</taxon>
        <taxon>Pseudomonadati</taxon>
        <taxon>Pseudomonadota</taxon>
        <taxon>Alphaproteobacteria</taxon>
        <taxon>Hyphomicrobiales</taxon>
        <taxon>Nitrobacteraceae</taxon>
        <taxon>Bradyrhizobium</taxon>
        <taxon>Bradyrhizobium barranii</taxon>
    </lineage>
</organism>
<dbReference type="EMBL" id="CP096255">
    <property type="protein sequence ID" value="UPT89121.1"/>
    <property type="molecule type" value="Genomic_DNA"/>
</dbReference>
<name>A0A8T5VGF8_9BRAD</name>
<dbReference type="AlphaFoldDB" id="A0A8T5VGF8"/>
<proteinExistence type="predicted"/>
<accession>A0A8T5VGF8</accession>
<dbReference type="Proteomes" id="UP000551709">
    <property type="component" value="Chromosome"/>
</dbReference>
<dbReference type="Pfam" id="PF18928">
    <property type="entry name" value="DUF5677"/>
    <property type="match status" value="1"/>
</dbReference>
<sequence length="307" mass="34453">MPSDDPNDNAGAFIAAFDSIRTTDVSASRTNTFTSEDDFNGLSVELLIEVGSFICVAANLLPHGGRWSRNEAVLGGHVVRLYKLISALLDQICQRRREITFIIGRLTFECIVNLRFLLKHADDPTVFHSYVAYSMRNERRLQDKIEERIAAREGKILPVETRMLNSIAKVANASGVCIEDASASRPKEWADKNIFERAEAVGLGESYLGAFRGPSASVHGNWMDLLEFQLDTHHDEGTFAPSFEWRNPRPQIAQTIAHLATEAVRDYFRHLGEGPLEFIDERFDELSSRILEAMKAHEAYLVRSGAL</sequence>
<dbReference type="InterPro" id="IPR043733">
    <property type="entry name" value="DUF5677"/>
</dbReference>
<evidence type="ECO:0000313" key="2">
    <source>
        <dbReference type="Proteomes" id="UP000551709"/>
    </source>
</evidence>
<reference evidence="1" key="1">
    <citation type="journal article" date="2017" name="Syst. Appl. Microbiol.">
        <title>Soybeans inoculated with root zone soils of Canadian native legumes harbour diverse and novel Bradyrhizobium spp. that possess agricultural potential.</title>
        <authorList>
            <person name="Bromfield E.S.P."/>
            <person name="Cloutier S."/>
            <person name="Tambong J.T."/>
            <person name="Tran Thi T.V."/>
        </authorList>
    </citation>
    <scope>NUCLEOTIDE SEQUENCE</scope>
    <source>
        <strain evidence="1">1S5</strain>
    </source>
</reference>